<keyword evidence="1" id="KW-0479">Metal-binding</keyword>
<dbReference type="PANTHER" id="PTHR35848">
    <property type="entry name" value="OXALATE-BINDING PROTEIN"/>
    <property type="match status" value="1"/>
</dbReference>
<name>A0A327KZ34_9BRAD</name>
<comment type="caution">
    <text evidence="3">The sequence shown here is derived from an EMBL/GenBank/DDBJ whole genome shotgun (WGS) entry which is preliminary data.</text>
</comment>
<reference evidence="3 4" key="1">
    <citation type="submission" date="2017-07" db="EMBL/GenBank/DDBJ databases">
        <title>Draft Genome Sequences of Select Purple Nonsulfur Bacteria.</title>
        <authorList>
            <person name="Lasarre B."/>
            <person name="Mckinlay J.B."/>
        </authorList>
    </citation>
    <scope>NUCLEOTIDE SEQUENCE [LARGE SCALE GENOMIC DNA]</scope>
    <source>
        <strain evidence="3 4">DSM 5909</strain>
    </source>
</reference>
<gene>
    <name evidence="3" type="ORF">CH341_14030</name>
</gene>
<dbReference type="Gene3D" id="2.60.120.10">
    <property type="entry name" value="Jelly Rolls"/>
    <property type="match status" value="1"/>
</dbReference>
<dbReference type="InterPro" id="IPR014710">
    <property type="entry name" value="RmlC-like_jellyroll"/>
</dbReference>
<dbReference type="InterPro" id="IPR011051">
    <property type="entry name" value="RmlC_Cupin_sf"/>
</dbReference>
<sequence>MPKIDIDAIPLDTGTGYPPQFRAAIAGRARKRLGPAAGLSQFGVNLCRLPPGVASSQRHWHAAEDEFVYVLEGEVVLCEETGETVLRAGDAAAWKAGVADGHSLVNRSDRDAVVLEVGTKAPVETVDYPGVDMQMRRDAQGSRYVRRSGEPF</sequence>
<dbReference type="OrthoDB" id="5290459at2"/>
<dbReference type="Pfam" id="PF07883">
    <property type="entry name" value="Cupin_2"/>
    <property type="match status" value="1"/>
</dbReference>
<dbReference type="PANTHER" id="PTHR35848:SF9">
    <property type="entry name" value="SLL1358 PROTEIN"/>
    <property type="match status" value="1"/>
</dbReference>
<evidence type="ECO:0000313" key="4">
    <source>
        <dbReference type="Proteomes" id="UP000249130"/>
    </source>
</evidence>
<evidence type="ECO:0000313" key="3">
    <source>
        <dbReference type="EMBL" id="RAI43511.1"/>
    </source>
</evidence>
<accession>A0A327KZ34</accession>
<dbReference type="AlphaFoldDB" id="A0A327KZ34"/>
<protein>
    <submittedName>
        <fullName evidence="3">Transcriptional regulator</fullName>
    </submittedName>
</protein>
<evidence type="ECO:0000256" key="1">
    <source>
        <dbReference type="ARBA" id="ARBA00022723"/>
    </source>
</evidence>
<dbReference type="GO" id="GO:0046872">
    <property type="term" value="F:metal ion binding"/>
    <property type="evidence" value="ECO:0007669"/>
    <property type="project" value="UniProtKB-KW"/>
</dbReference>
<proteinExistence type="predicted"/>
<evidence type="ECO:0000259" key="2">
    <source>
        <dbReference type="Pfam" id="PF07883"/>
    </source>
</evidence>
<dbReference type="EMBL" id="NPEX01000085">
    <property type="protein sequence ID" value="RAI43511.1"/>
    <property type="molecule type" value="Genomic_DNA"/>
</dbReference>
<dbReference type="InterPro" id="IPR051610">
    <property type="entry name" value="GPI/OXD"/>
</dbReference>
<dbReference type="SUPFAM" id="SSF51182">
    <property type="entry name" value="RmlC-like cupins"/>
    <property type="match status" value="1"/>
</dbReference>
<dbReference type="InterPro" id="IPR013096">
    <property type="entry name" value="Cupin_2"/>
</dbReference>
<dbReference type="RefSeq" id="WP_111419650.1">
    <property type="nucleotide sequence ID" value="NZ_NPEX01000085.1"/>
</dbReference>
<keyword evidence="4" id="KW-1185">Reference proteome</keyword>
<dbReference type="Proteomes" id="UP000249130">
    <property type="component" value="Unassembled WGS sequence"/>
</dbReference>
<organism evidence="3 4">
    <name type="scientific">Rhodoplanes roseus</name>
    <dbReference type="NCBI Taxonomy" id="29409"/>
    <lineage>
        <taxon>Bacteria</taxon>
        <taxon>Pseudomonadati</taxon>
        <taxon>Pseudomonadota</taxon>
        <taxon>Alphaproteobacteria</taxon>
        <taxon>Hyphomicrobiales</taxon>
        <taxon>Nitrobacteraceae</taxon>
        <taxon>Rhodoplanes</taxon>
    </lineage>
</organism>
<dbReference type="CDD" id="cd02224">
    <property type="entry name" value="cupin_SPO2919-like"/>
    <property type="match status" value="1"/>
</dbReference>
<feature type="domain" description="Cupin type-2" evidence="2">
    <location>
        <begin position="46"/>
        <end position="117"/>
    </location>
</feature>